<dbReference type="AlphaFoldDB" id="A0A3S7X6L5"/>
<reference evidence="2" key="7">
    <citation type="submission" date="2020-06" db="EMBL/GenBank/DDBJ databases">
        <authorList>
            <person name="Camacho E."/>
            <person name="Gonzalez-de la Fuente S."/>
            <person name="Rastrojo A."/>
            <person name="Peiro-Pastor R."/>
            <person name="Solana JC."/>
            <person name="Tabera L."/>
            <person name="Gamarro F."/>
            <person name="Carrasco-Ramiro F."/>
            <person name="Requena JM."/>
            <person name="Aguado B."/>
        </authorList>
    </citation>
    <scope>NUCLEOTIDE SEQUENCE</scope>
</reference>
<dbReference type="VEuPathDB" id="TriTrypDB:LdCL_330015600"/>
<keyword evidence="7" id="KW-1185">Reference proteome</keyword>
<protein>
    <submittedName>
        <fullName evidence="2">Hypothetical_protein_conserved</fullName>
    </submittedName>
</protein>
<dbReference type="EMBL" id="LR812653">
    <property type="protein sequence ID" value="CAC5433294.1"/>
    <property type="molecule type" value="Genomic_DNA"/>
</dbReference>
<dbReference type="VEuPathDB" id="TriTrypDB:LdBPK_330950.1"/>
<evidence type="ECO:0000313" key="4">
    <source>
        <dbReference type="EMBL" id="TPP53775.1"/>
    </source>
</evidence>
<proteinExistence type="predicted"/>
<dbReference type="Proteomes" id="UP000318821">
    <property type="component" value="Unassembled WGS sequence"/>
</dbReference>
<name>A0A3S7X6L5_LEIDO</name>
<dbReference type="Proteomes" id="UP000008980">
    <property type="component" value="Chromosome 33"/>
</dbReference>
<reference evidence="3 6" key="1">
    <citation type="journal article" date="2011" name="Genome Res.">
        <title>Whole genome sequencing of multiple Leishmania donovani clinical isolates provides insights into population structure and mechanisms of drug resistance.</title>
        <authorList>
            <person name="Downing T."/>
            <person name="Imamura H."/>
            <person name="Decuypere S."/>
            <person name="Clark T.G."/>
            <person name="Coombs G.H."/>
            <person name="Cotton J.A."/>
            <person name="Hilley J.D."/>
            <person name="de Doncker S."/>
            <person name="Maes I."/>
            <person name="Mottram J.C."/>
            <person name="Quail M.A."/>
            <person name="Rijal S."/>
            <person name="Sanders M."/>
            <person name="Schonian G."/>
            <person name="Stark O."/>
            <person name="Sundar S."/>
            <person name="Vanaerschot M."/>
            <person name="Hertz-Fowler C."/>
            <person name="Dujardin J.C."/>
            <person name="Berriman M."/>
        </authorList>
    </citation>
    <scope>NUCLEOTIDE SEQUENCE [LARGE SCALE GENOMIC DNA]</scope>
    <source>
        <strain evidence="3 6">BPK282A1</strain>
    </source>
</reference>
<reference evidence="6" key="3">
    <citation type="submission" date="2011-02" db="EMBL/GenBank/DDBJ databases">
        <title>Whole genome sequencing of Leishmania donovani clinical lines reveals dynamic variation related to drug resistance.</title>
        <authorList>
            <person name="Downing T."/>
            <person name="Imamura H."/>
            <person name="Sanders M."/>
            <person name="Decuypere S."/>
            <person name="Hertz-Fowler C."/>
            <person name="Clark T.G."/>
            <person name="Rijal S."/>
            <person name="Sundar S."/>
            <person name="Quail M.A."/>
            <person name="De Doncker S."/>
            <person name="Maes I."/>
            <person name="Vanaerschot M."/>
            <person name="Stark O."/>
            <person name="Schonian G."/>
            <person name="Dujardin J.C."/>
            <person name="Berriman M."/>
        </authorList>
    </citation>
    <scope>NUCLEOTIDE SEQUENCE [LARGE SCALE GENOMIC DNA]</scope>
    <source>
        <strain evidence="6">BPK282A1</strain>
    </source>
</reference>
<dbReference type="EMBL" id="CP029532">
    <property type="protein sequence ID" value="AYU82069.1"/>
    <property type="molecule type" value="Genomic_DNA"/>
</dbReference>
<reference evidence="4" key="5">
    <citation type="submission" date="2019-02" db="EMBL/GenBank/DDBJ databases">
        <title>FDA dAtabase for Regulatory Grade micrObial Sequences (FDA-ARGOS): Supporting development and validation of Infectious Disease Dx tests.</title>
        <authorList>
            <person name="Duncan R."/>
            <person name="Fisher C."/>
            <person name="Tallon L.J."/>
            <person name="Sadzewicz L."/>
            <person name="Sengamalay N."/>
            <person name="Ott S."/>
            <person name="Godinez A."/>
            <person name="Nagaraj S."/>
            <person name="Nadendla S."/>
            <person name="Sichtig H."/>
        </authorList>
    </citation>
    <scope>NUCLEOTIDE SEQUENCE</scope>
    <source>
        <strain evidence="5">FDAARGOS_360</strain>
        <strain evidence="4">FDAARGOS_361</strain>
    </source>
</reference>
<reference evidence="3" key="2">
    <citation type="submission" date="2011-01" db="EMBL/GenBank/DDBJ databases">
        <authorList>
            <person name="Zhao B.P."/>
            <person name="Ren Z.A."/>
            <person name="Li C.D."/>
        </authorList>
    </citation>
    <scope>NUCLEOTIDE SEQUENCE</scope>
    <source>
        <strain evidence="3">BPK282A1</strain>
    </source>
</reference>
<sequence length="117" mass="12973">MYLAVFHEFAHPEVLENVKAEGICDVDVAPEPSKLATSEEEQQVLRCNAKLITVKHNITGIRDVFDGMTEAELAEIDGQVNQKLQQLVALGFQVVERHPRTSAGCPMLDRVILSYPA</sequence>
<dbReference type="Proteomes" id="UP000318447">
    <property type="component" value="Unassembled WGS sequence"/>
</dbReference>
<accession>E9BQ24</accession>
<dbReference type="SMR" id="A0A3S7X6L5"/>
<reference evidence="8" key="6">
    <citation type="submission" date="2019-02" db="EMBL/GenBank/DDBJ databases">
        <title>FDA dAtabase for Regulatory Grade micrObial Sequences (FDA-ARGOS): Supporting development and validation of Infectious Disease Dx tests.</title>
        <authorList>
            <person name="Duncan R."/>
            <person name="Fisher C."/>
            <person name="Tallon L."/>
            <person name="Sadzewicz L."/>
            <person name="Sengamalay N."/>
            <person name="Ott S."/>
            <person name="Godinez A."/>
            <person name="Nagaraj S."/>
            <person name="Vavikolanu K."/>
            <person name="Vyas G."/>
            <person name="Nadendla S."/>
            <person name="Aluvathingal J."/>
            <person name="Sichtig H."/>
        </authorList>
    </citation>
    <scope>NUCLEOTIDE SEQUENCE [LARGE SCALE GENOMIC DNA]</scope>
    <source>
        <strain evidence="8">FDAARGOS_360</strain>
    </source>
</reference>
<evidence type="ECO:0000313" key="5">
    <source>
        <dbReference type="EMBL" id="TPP55598.1"/>
    </source>
</evidence>
<evidence type="ECO:0000313" key="7">
    <source>
        <dbReference type="Proteomes" id="UP000274082"/>
    </source>
</evidence>
<gene>
    <name evidence="5" type="ORF">CGC20_10960</name>
    <name evidence="4" type="ORF">CGC21_38130</name>
    <name evidence="3" type="ORF">LDBPK_330950</name>
    <name evidence="1" type="ORF">LdCL_330015600</name>
    <name evidence="2" type="ORF">LDHU3_33.1480</name>
</gene>
<dbReference type="RefSeq" id="XP_003863919.1">
    <property type="nucleotide sequence ID" value="XM_003863871.1"/>
</dbReference>
<evidence type="ECO:0000313" key="1">
    <source>
        <dbReference type="EMBL" id="AYU82069.1"/>
    </source>
</evidence>
<dbReference type="GeneID" id="13392316"/>
<dbReference type="EMBL" id="FR799620">
    <property type="protein sequence ID" value="CBZ37236.1"/>
    <property type="molecule type" value="Genomic_DNA"/>
</dbReference>
<dbReference type="KEGG" id="ldo:LDBPK_330950"/>
<organism evidence="1 7">
    <name type="scientific">Leishmania donovani</name>
    <dbReference type="NCBI Taxonomy" id="5661"/>
    <lineage>
        <taxon>Eukaryota</taxon>
        <taxon>Discoba</taxon>
        <taxon>Euglenozoa</taxon>
        <taxon>Kinetoplastea</taxon>
        <taxon>Metakinetoplastina</taxon>
        <taxon>Trypanosomatida</taxon>
        <taxon>Trypanosomatidae</taxon>
        <taxon>Leishmaniinae</taxon>
        <taxon>Leishmania</taxon>
    </lineage>
</organism>
<evidence type="ECO:0000313" key="2">
    <source>
        <dbReference type="EMBL" id="CAC5433294.1"/>
    </source>
</evidence>
<reference evidence="1 7" key="4">
    <citation type="journal article" date="2018" name="Sci. Rep.">
        <title>A complete Leishmania donovani reference genome identifies novel genetic variations associated with virulence.</title>
        <authorList>
            <person name="Lypaczewski P."/>
            <person name="Hoshizaki J."/>
            <person name="Zhang W.-W."/>
            <person name="McCall L.-I."/>
            <person name="Torcivia-Rodriguez J."/>
            <person name="Simonyan V."/>
            <person name="Kaur A."/>
            <person name="Dewar K."/>
            <person name="Matlashewski G."/>
        </authorList>
    </citation>
    <scope>NUCLEOTIDE SEQUENCE [LARGE SCALE GENOMIC DNA]</scope>
    <source>
        <strain evidence="1 7">LdCL</strain>
    </source>
</reference>
<dbReference type="OrthoDB" id="268920at2759"/>
<dbReference type="VEuPathDB" id="TriTrypDB:LDHU3_33.1480"/>
<dbReference type="Proteomes" id="UP000274082">
    <property type="component" value="Chromosome 33"/>
</dbReference>
<accession>A0A3S7X6L5</accession>
<evidence type="ECO:0000313" key="3">
    <source>
        <dbReference type="EMBL" id="CBZ37236.1"/>
    </source>
</evidence>
<evidence type="ECO:0000313" key="6">
    <source>
        <dbReference type="Proteomes" id="UP000008980"/>
    </source>
</evidence>
<dbReference type="Proteomes" id="UP000601710">
    <property type="component" value="Chromosome 33"/>
</dbReference>
<evidence type="ECO:0000313" key="8">
    <source>
        <dbReference type="Proteomes" id="UP000318821"/>
    </source>
</evidence>
<dbReference type="EMBL" id="RHLC01000007">
    <property type="protein sequence ID" value="TPP53775.1"/>
    <property type="molecule type" value="Genomic_DNA"/>
</dbReference>
<dbReference type="OMA" id="FSITHRH"/>
<dbReference type="EMBL" id="RHLD01000006">
    <property type="protein sequence ID" value="TPP55598.1"/>
    <property type="molecule type" value="Genomic_DNA"/>
</dbReference>